<keyword evidence="4 10" id="KW-0808">Transferase</keyword>
<keyword evidence="5 10" id="KW-0133">Cell shape</keyword>
<comment type="caution">
    <text evidence="13">The sequence shown here is derived from an EMBL/GenBank/DDBJ whole genome shotgun (WGS) entry which is preliminary data.</text>
</comment>
<evidence type="ECO:0000256" key="6">
    <source>
        <dbReference type="ARBA" id="ARBA00022984"/>
    </source>
</evidence>
<dbReference type="Gene3D" id="3.40.50.2000">
    <property type="entry name" value="Glycogen Phosphorylase B"/>
    <property type="match status" value="2"/>
</dbReference>
<dbReference type="PANTHER" id="PTHR21015">
    <property type="entry name" value="UDP-N-ACETYLGLUCOSAMINE--N-ACETYLMURAMYL-(PENTAPEPTIDE) PYROPHOSPHORYL-UNDECAPRENOL N-ACETYLGLUCOSAMINE TRANSFERASE 1"/>
    <property type="match status" value="1"/>
</dbReference>
<dbReference type="InterPro" id="IPR006009">
    <property type="entry name" value="GlcNAc_MurG"/>
</dbReference>
<comment type="pathway">
    <text evidence="10">Cell wall biogenesis; peptidoglycan biosynthesis.</text>
</comment>
<dbReference type="GO" id="GO:0071555">
    <property type="term" value="P:cell wall organization"/>
    <property type="evidence" value="ECO:0007669"/>
    <property type="project" value="UniProtKB-KW"/>
</dbReference>
<evidence type="ECO:0000313" key="13">
    <source>
        <dbReference type="EMBL" id="MBD3690239.1"/>
    </source>
</evidence>
<evidence type="ECO:0000256" key="9">
    <source>
        <dbReference type="ARBA" id="ARBA00023316"/>
    </source>
</evidence>
<keyword evidence="9 10" id="KW-0961">Cell wall biogenesis/degradation</keyword>
<dbReference type="GO" id="GO:0008360">
    <property type="term" value="P:regulation of cell shape"/>
    <property type="evidence" value="ECO:0007669"/>
    <property type="project" value="UniProtKB-KW"/>
</dbReference>
<dbReference type="GO" id="GO:0050511">
    <property type="term" value="F:undecaprenyldiphospho-muramoylpentapeptide beta-N-acetylglucosaminyltransferase activity"/>
    <property type="evidence" value="ECO:0007669"/>
    <property type="project" value="UniProtKB-UniRule"/>
</dbReference>
<proteinExistence type="inferred from homology"/>
<evidence type="ECO:0000256" key="10">
    <source>
        <dbReference type="HAMAP-Rule" id="MF_00033"/>
    </source>
</evidence>
<keyword evidence="3 10" id="KW-0328">Glycosyltransferase</keyword>
<dbReference type="HAMAP" id="MF_00033">
    <property type="entry name" value="MurG"/>
    <property type="match status" value="1"/>
</dbReference>
<evidence type="ECO:0000256" key="4">
    <source>
        <dbReference type="ARBA" id="ARBA00022679"/>
    </source>
</evidence>
<accession>A0A8I0GAN8</accession>
<evidence type="ECO:0000256" key="8">
    <source>
        <dbReference type="ARBA" id="ARBA00023306"/>
    </source>
</evidence>
<dbReference type="GO" id="GO:0005975">
    <property type="term" value="P:carbohydrate metabolic process"/>
    <property type="evidence" value="ECO:0007669"/>
    <property type="project" value="InterPro"/>
</dbReference>
<keyword evidence="8 10" id="KW-0131">Cell cycle</keyword>
<feature type="binding site" evidence="10">
    <location>
        <begin position="10"/>
        <end position="12"/>
    </location>
    <ligand>
        <name>UDP-N-acetyl-alpha-D-glucosamine</name>
        <dbReference type="ChEBI" id="CHEBI:57705"/>
    </ligand>
</feature>
<dbReference type="Proteomes" id="UP000627538">
    <property type="component" value="Unassembled WGS sequence"/>
</dbReference>
<comment type="catalytic activity">
    <reaction evidence="10">
        <text>di-trans,octa-cis-undecaprenyl diphospho-N-acetyl-alpha-D-muramoyl-L-alanyl-D-glutamyl-meso-2,6-diaminopimeloyl-D-alanyl-D-alanine + UDP-N-acetyl-alpha-D-glucosamine = di-trans,octa-cis-undecaprenyl diphospho-[N-acetyl-alpha-D-glucosaminyl-(1-&gt;4)]-N-acetyl-alpha-D-muramoyl-L-alanyl-D-glutamyl-meso-2,6-diaminopimeloyl-D-alanyl-D-alanine + UDP + H(+)</text>
        <dbReference type="Rhea" id="RHEA:31227"/>
        <dbReference type="ChEBI" id="CHEBI:15378"/>
        <dbReference type="ChEBI" id="CHEBI:57705"/>
        <dbReference type="ChEBI" id="CHEBI:58223"/>
        <dbReference type="ChEBI" id="CHEBI:61387"/>
        <dbReference type="ChEBI" id="CHEBI:61388"/>
        <dbReference type="EC" id="2.4.1.227"/>
    </reaction>
</comment>
<dbReference type="GO" id="GO:0009252">
    <property type="term" value="P:peptidoglycan biosynthetic process"/>
    <property type="evidence" value="ECO:0007669"/>
    <property type="project" value="UniProtKB-UniRule"/>
</dbReference>
<dbReference type="EC" id="2.4.1.227" evidence="10"/>
<keyword evidence="2 10" id="KW-0132">Cell division</keyword>
<sequence length="365" mass="38270">MRLILAGGGTAGHVNPLLATASALADHEIVCLGTAEGLEAELVPDAGHELVTIAKIPLPRRPSPDLVRLPGAMRTQVRRLRRLYAERSIDVVVGFGGYVSTPAYLAARGEKIPVVIHEQNARPGLANRLGARFADVVALTFDSTPLRARRGLTRTIGLPLRPPIAALARRRAQGGAGDARREQAARFGLDPDRPIVVVTGGSLGALTINDAMASAAAQLRPDVQVIHLCGRGKDAAVRADVGEREGYVIIDYLRDMEAALALADLVVCRSGAGTVAELCALGIPAIYVPLAIGNGEQRLNAADVVAAGGARIVPNSQCSAKRLLAEITTIFDDSERLATMSRAAASCGHLDAADQLAELVEGARR</sequence>
<dbReference type="GO" id="GO:0051301">
    <property type="term" value="P:cell division"/>
    <property type="evidence" value="ECO:0007669"/>
    <property type="project" value="UniProtKB-KW"/>
</dbReference>
<keyword evidence="14" id="KW-1185">Reference proteome</keyword>
<feature type="domain" description="Glycosyl transferase family 28 C-terminal" evidence="12">
    <location>
        <begin position="195"/>
        <end position="356"/>
    </location>
</feature>
<comment type="similarity">
    <text evidence="10">Belongs to the glycosyltransferase 28 family. MurG subfamily.</text>
</comment>
<organism evidence="13 14">
    <name type="scientific">Nanchangia anserum</name>
    <dbReference type="NCBI Taxonomy" id="2692125"/>
    <lineage>
        <taxon>Bacteria</taxon>
        <taxon>Bacillati</taxon>
        <taxon>Actinomycetota</taxon>
        <taxon>Actinomycetes</taxon>
        <taxon>Actinomycetales</taxon>
        <taxon>Actinomycetaceae</taxon>
        <taxon>Nanchangia</taxon>
    </lineage>
</organism>
<feature type="domain" description="Glycosyltransferase family 28 N-terminal" evidence="11">
    <location>
        <begin position="4"/>
        <end position="138"/>
    </location>
</feature>
<comment type="caution">
    <text evidence="10">Lacks conserved residue(s) required for the propagation of feature annotation.</text>
</comment>
<evidence type="ECO:0000259" key="11">
    <source>
        <dbReference type="Pfam" id="PF03033"/>
    </source>
</evidence>
<dbReference type="UniPathway" id="UPA00219"/>
<dbReference type="SUPFAM" id="SSF53756">
    <property type="entry name" value="UDP-Glycosyltransferase/glycogen phosphorylase"/>
    <property type="match status" value="1"/>
</dbReference>
<dbReference type="NCBIfam" id="TIGR01133">
    <property type="entry name" value="murG"/>
    <property type="match status" value="1"/>
</dbReference>
<evidence type="ECO:0000313" key="14">
    <source>
        <dbReference type="Proteomes" id="UP000627538"/>
    </source>
</evidence>
<dbReference type="CDD" id="cd03785">
    <property type="entry name" value="GT28_MurG"/>
    <property type="match status" value="1"/>
</dbReference>
<feature type="binding site" evidence="10">
    <location>
        <position position="161"/>
    </location>
    <ligand>
        <name>UDP-N-acetyl-alpha-D-glucosamine</name>
        <dbReference type="ChEBI" id="CHEBI:57705"/>
    </ligand>
</feature>
<gene>
    <name evidence="10 13" type="primary">murG</name>
    <name evidence="13" type="ORF">H8R10_08380</name>
</gene>
<keyword evidence="1 10" id="KW-1003">Cell membrane</keyword>
<dbReference type="GO" id="GO:0005886">
    <property type="term" value="C:plasma membrane"/>
    <property type="evidence" value="ECO:0007669"/>
    <property type="project" value="UniProtKB-SubCell"/>
</dbReference>
<dbReference type="InterPro" id="IPR004276">
    <property type="entry name" value="GlycoTrans_28_N"/>
</dbReference>
<evidence type="ECO:0000256" key="1">
    <source>
        <dbReference type="ARBA" id="ARBA00022475"/>
    </source>
</evidence>
<feature type="binding site" evidence="10">
    <location>
        <position position="202"/>
    </location>
    <ligand>
        <name>UDP-N-acetyl-alpha-D-glucosamine</name>
        <dbReference type="ChEBI" id="CHEBI:57705"/>
    </ligand>
</feature>
<dbReference type="AlphaFoldDB" id="A0A8I0GAN8"/>
<protein>
    <recommendedName>
        <fullName evidence="10">UDP-N-acetylglucosamine--N-acetylmuramyl-(pentapeptide) pyrophosphoryl-undecaprenol N-acetylglucosamine transferase</fullName>
        <ecNumber evidence="10">2.4.1.227</ecNumber>
    </recommendedName>
    <alternativeName>
        <fullName evidence="10">Undecaprenyl-PP-MurNAc-pentapeptide-UDPGlcNAc GlcNAc transferase</fullName>
    </alternativeName>
</protein>
<evidence type="ECO:0000256" key="3">
    <source>
        <dbReference type="ARBA" id="ARBA00022676"/>
    </source>
</evidence>
<feature type="binding site" evidence="10">
    <location>
        <position position="120"/>
    </location>
    <ligand>
        <name>UDP-N-acetyl-alpha-D-glucosamine</name>
        <dbReference type="ChEBI" id="CHEBI:57705"/>
    </ligand>
</feature>
<dbReference type="InterPro" id="IPR007235">
    <property type="entry name" value="Glyco_trans_28_C"/>
</dbReference>
<reference evidence="13 14" key="1">
    <citation type="submission" date="2020-08" db="EMBL/GenBank/DDBJ databases">
        <title>Winkia gen. nov., sp. nov., isolated from faeces of the Anser albifrons in China.</title>
        <authorList>
            <person name="Liu Q."/>
        </authorList>
    </citation>
    <scope>NUCLEOTIDE SEQUENCE [LARGE SCALE GENOMIC DNA]</scope>
    <source>
        <strain evidence="13 14">C62</strain>
    </source>
</reference>
<dbReference type="EMBL" id="JACRUO010000003">
    <property type="protein sequence ID" value="MBD3690239.1"/>
    <property type="molecule type" value="Genomic_DNA"/>
</dbReference>
<keyword evidence="7 10" id="KW-0472">Membrane</keyword>
<name>A0A8I0GAN8_9ACTO</name>
<evidence type="ECO:0000256" key="7">
    <source>
        <dbReference type="ARBA" id="ARBA00023136"/>
    </source>
</evidence>
<comment type="function">
    <text evidence="10">Cell wall formation. Catalyzes the transfer of a GlcNAc subunit on undecaprenyl-pyrophosphoryl-MurNAc-pentapeptide (lipid intermediate I) to form undecaprenyl-pyrophosphoryl-MurNAc-(pentapeptide)GlcNAc (lipid intermediate II).</text>
</comment>
<dbReference type="Pfam" id="PF03033">
    <property type="entry name" value="Glyco_transf_28"/>
    <property type="match status" value="1"/>
</dbReference>
<feature type="binding site" evidence="10">
    <location>
        <position position="297"/>
    </location>
    <ligand>
        <name>UDP-N-acetyl-alpha-D-glucosamine</name>
        <dbReference type="ChEBI" id="CHEBI:57705"/>
    </ligand>
</feature>
<evidence type="ECO:0000256" key="5">
    <source>
        <dbReference type="ARBA" id="ARBA00022960"/>
    </source>
</evidence>
<comment type="subcellular location">
    <subcellularLocation>
        <location evidence="10">Cell membrane</location>
        <topology evidence="10">Peripheral membrane protein</topology>
        <orientation evidence="10">Cytoplasmic side</orientation>
    </subcellularLocation>
</comment>
<dbReference type="PANTHER" id="PTHR21015:SF22">
    <property type="entry name" value="GLYCOSYLTRANSFERASE"/>
    <property type="match status" value="1"/>
</dbReference>
<evidence type="ECO:0000259" key="12">
    <source>
        <dbReference type="Pfam" id="PF04101"/>
    </source>
</evidence>
<dbReference type="Pfam" id="PF04101">
    <property type="entry name" value="Glyco_tran_28_C"/>
    <property type="match status" value="1"/>
</dbReference>
<keyword evidence="6 10" id="KW-0573">Peptidoglycan synthesis</keyword>
<evidence type="ECO:0000256" key="2">
    <source>
        <dbReference type="ARBA" id="ARBA00022618"/>
    </source>
</evidence>